<dbReference type="InParanoid" id="A0A5R8QE63"/>
<dbReference type="AlphaFoldDB" id="A0A5R8QE63"/>
<sequence length="275" mass="31322">MGALEKLRDTSQKIREAVYGIEVRDSIADGFENVVDAQNEYEAATTTKLETKLNDDFGRFTEELSVAVSEYVDTKVEERIVEVMDDLSDDNLRSEIQQARNSTAYAVNYASVDARLEADETKLKDVVSEVNTARNSTVNGKTYSNLDSRLEEDENTLKQLSQRVAQTRLIFSGTVDAVTNYTTYQVPLTESANNFDFLRLEYDYYLDGRWVRGPLTIIPAPITYAAIACHWYKKMDMSVIGGVFEIQNAGDGKLQTYRQNMRYRVLRIWGEKSVF</sequence>
<evidence type="ECO:0000313" key="3">
    <source>
        <dbReference type="Proteomes" id="UP000306912"/>
    </source>
</evidence>
<accession>A0A5R8QE63</accession>
<dbReference type="RefSeq" id="WP_138190463.1">
    <property type="nucleotide sequence ID" value="NZ_VBWP01000003.1"/>
</dbReference>
<dbReference type="OrthoDB" id="383937at2"/>
<evidence type="ECO:0000256" key="1">
    <source>
        <dbReference type="SAM" id="Coils"/>
    </source>
</evidence>
<reference evidence="2 3" key="1">
    <citation type="submission" date="2019-05" db="EMBL/GenBank/DDBJ databases">
        <title>Culicoidintestinum kansasii gen. nov., sp. nov. from the gastrointestinal tract of the biting midge, Culicoides sonorensis.</title>
        <authorList>
            <person name="Neupane S."/>
            <person name="Ghosh A."/>
            <person name="Gunther S."/>
            <person name="Martin K."/>
            <person name="Zurek L."/>
        </authorList>
    </citation>
    <scope>NUCLEOTIDE SEQUENCE [LARGE SCALE GENOMIC DNA]</scope>
    <source>
        <strain evidence="2 3">CS-1</strain>
    </source>
</reference>
<evidence type="ECO:0000313" key="2">
    <source>
        <dbReference type="EMBL" id="TLG75242.1"/>
    </source>
</evidence>
<dbReference type="EMBL" id="VBWP01000003">
    <property type="protein sequence ID" value="TLG75242.1"/>
    <property type="molecule type" value="Genomic_DNA"/>
</dbReference>
<dbReference type="Proteomes" id="UP000306912">
    <property type="component" value="Unassembled WGS sequence"/>
</dbReference>
<gene>
    <name evidence="2" type="ORF">FEZ08_04140</name>
</gene>
<protein>
    <submittedName>
        <fullName evidence="2">Uncharacterized protein</fullName>
    </submittedName>
</protein>
<keyword evidence="1" id="KW-0175">Coiled coil</keyword>
<organism evidence="2 3">
    <name type="scientific">Culicoidibacter larvae</name>
    <dbReference type="NCBI Taxonomy" id="2579976"/>
    <lineage>
        <taxon>Bacteria</taxon>
        <taxon>Bacillati</taxon>
        <taxon>Bacillota</taxon>
        <taxon>Culicoidibacteria</taxon>
        <taxon>Culicoidibacterales</taxon>
        <taxon>Culicoidibacteraceae</taxon>
        <taxon>Culicoidibacter</taxon>
    </lineage>
</organism>
<name>A0A5R8QE63_9FIRM</name>
<proteinExistence type="predicted"/>
<keyword evidence="3" id="KW-1185">Reference proteome</keyword>
<feature type="coiled-coil region" evidence="1">
    <location>
        <begin position="143"/>
        <end position="170"/>
    </location>
</feature>
<comment type="caution">
    <text evidence="2">The sequence shown here is derived from an EMBL/GenBank/DDBJ whole genome shotgun (WGS) entry which is preliminary data.</text>
</comment>